<proteinExistence type="predicted"/>
<protein>
    <recommendedName>
        <fullName evidence="3">F-box domain-containing protein</fullName>
    </recommendedName>
</protein>
<dbReference type="RefSeq" id="XP_044545706.1">
    <property type="nucleotide sequence ID" value="XM_044698120.1"/>
</dbReference>
<dbReference type="EMBL" id="PYSW02000032">
    <property type="protein sequence ID" value="KAG2378444.1"/>
    <property type="molecule type" value="Genomic_DNA"/>
</dbReference>
<gene>
    <name evidence="1" type="ORF">C9374_008083</name>
</gene>
<dbReference type="GeneID" id="68100537"/>
<dbReference type="Proteomes" id="UP000816034">
    <property type="component" value="Unassembled WGS sequence"/>
</dbReference>
<evidence type="ECO:0000313" key="1">
    <source>
        <dbReference type="EMBL" id="KAG2378444.1"/>
    </source>
</evidence>
<organism evidence="1 2">
    <name type="scientific">Naegleria lovaniensis</name>
    <name type="common">Amoeba</name>
    <dbReference type="NCBI Taxonomy" id="51637"/>
    <lineage>
        <taxon>Eukaryota</taxon>
        <taxon>Discoba</taxon>
        <taxon>Heterolobosea</taxon>
        <taxon>Tetramitia</taxon>
        <taxon>Eutetramitia</taxon>
        <taxon>Vahlkampfiidae</taxon>
        <taxon>Naegleria</taxon>
    </lineage>
</organism>
<comment type="caution">
    <text evidence="1">The sequence shown here is derived from an EMBL/GenBank/DDBJ whole genome shotgun (WGS) entry which is preliminary data.</text>
</comment>
<dbReference type="SUPFAM" id="SSF47095">
    <property type="entry name" value="HMG-box"/>
    <property type="match status" value="1"/>
</dbReference>
<name>A0AA88GFK2_NAELO</name>
<dbReference type="CDD" id="cd00084">
    <property type="entry name" value="HMG-box_SF"/>
    <property type="match status" value="1"/>
</dbReference>
<dbReference type="AlphaFoldDB" id="A0AA88GFK2"/>
<sequence length="416" mass="48187">MKKVDTEDEAFMFFVMDNLSTAKVHHANTTLSQLKKELRLLWNASSEHVKDQYQQMVVLEEHSCGAEKKRVLSSGSEEDDACMDTTQSSFMDGKKRKIDHLAGVFYNDILKNILLYLDIPEFAKSRPWLVSKQWNQLFYKKGLKFPKLYVHSYLKLDEEQKTSLRDMLKDSGLNHKYVFEMLFCMNWNFIEEHERLLGNYKQTSSKRTLSTMKKQLKFQKFIVDTGFERVIQNTTFTILKENLFKIIVVNHLQEEETNSEDNLCTFLKKKTSCTAFLSNGFPLEISISHCSSSAEIEFGKHCATKEYESTDLAFDGTTVLTASSSIQQRSFSDDDNVDISKTVELQAWRDTIILETTPPLDSEMYASVVLSWLNKFVDISFPMQENGLYEVKFLGMEDERDNERSVHTESDSEGEQ</sequence>
<evidence type="ECO:0000313" key="2">
    <source>
        <dbReference type="Proteomes" id="UP000816034"/>
    </source>
</evidence>
<keyword evidence="2" id="KW-1185">Reference proteome</keyword>
<reference evidence="1 2" key="1">
    <citation type="journal article" date="2018" name="BMC Genomics">
        <title>The genome of Naegleria lovaniensis, the basis for a comparative approach to unravel pathogenicity factors of the human pathogenic amoeba N. fowleri.</title>
        <authorList>
            <person name="Liechti N."/>
            <person name="Schurch N."/>
            <person name="Bruggmann R."/>
            <person name="Wittwer M."/>
        </authorList>
    </citation>
    <scope>NUCLEOTIDE SEQUENCE [LARGE SCALE GENOMIC DNA]</scope>
    <source>
        <strain evidence="1 2">ATCC 30569</strain>
    </source>
</reference>
<dbReference type="InterPro" id="IPR036910">
    <property type="entry name" value="HMG_box_dom_sf"/>
</dbReference>
<evidence type="ECO:0008006" key="3">
    <source>
        <dbReference type="Google" id="ProtNLM"/>
    </source>
</evidence>
<accession>A0AA88GFK2</accession>